<dbReference type="InterPro" id="IPR001041">
    <property type="entry name" value="2Fe-2S_ferredoxin-type"/>
</dbReference>
<dbReference type="InterPro" id="IPR001054">
    <property type="entry name" value="A/G_cyclase"/>
</dbReference>
<proteinExistence type="predicted"/>
<dbReference type="EC" id="4.6.1.1" evidence="4"/>
<feature type="transmembrane region" description="Helical" evidence="1">
    <location>
        <begin position="139"/>
        <end position="160"/>
    </location>
</feature>
<name>A0A3B0TV99_9ZZZZ</name>
<dbReference type="GO" id="GO:0004016">
    <property type="term" value="F:adenylate cyclase activity"/>
    <property type="evidence" value="ECO:0007669"/>
    <property type="project" value="UniProtKB-EC"/>
</dbReference>
<sequence>MNIREMGAAARSWATSGEASHRIRLASGLILFAFVLTHFLNHAVGLISVEAMTDAQAWRRAFWRFWPVTLVLYGALLVHILFAVWRLVRRRTLKMPPWEAMQIALGIIIPYQLGAHIVATRGLYEVHGVNDTYVNELNILWPGLAWEQSLLLLVVWVHSVMGIHFWLRLRAWYARAFLPLFVLAVIIPVLALLGWITAGREVALFYDVPPVTPEQFSWGSNTIQGGRFLFFVVVGGLAAALLGPKLVSRLRRRITVEYPGNIRVMANPGATLLEISRMNGIPHASVCGGRARCSTCRVRVVKGIETLTPADAAETTVLARIRADDHTRLACQIRPQEDIVVQPLVPARDIGTMPERARDAYHWGVEQPVAILFADIRGFTSLSENRLPFDIVHLLNRYCGLMAAAIEAHDGYVDKFIGDGVMAIFGISTGVKPGCEAALRAAADMGTALAELNEEFAEALDEPLRIGVGIHAGPAILGRIGTMGTAVTAGRAQGITALGDTVNIASRLESATKELGAVCVVSAQVLHTAGIEYPRGIVEDIKVKGREGALKVVAFADFQALRSGLAVGEP</sequence>
<dbReference type="GO" id="GO:0009190">
    <property type="term" value="P:cyclic nucleotide biosynthetic process"/>
    <property type="evidence" value="ECO:0007669"/>
    <property type="project" value="InterPro"/>
</dbReference>
<dbReference type="InterPro" id="IPR012675">
    <property type="entry name" value="Beta-grasp_dom_sf"/>
</dbReference>
<dbReference type="CDD" id="cd00207">
    <property type="entry name" value="fer2"/>
    <property type="match status" value="1"/>
</dbReference>
<keyword evidence="4" id="KW-0456">Lyase</keyword>
<dbReference type="EMBL" id="UOEM01000094">
    <property type="protein sequence ID" value="VAW16149.1"/>
    <property type="molecule type" value="Genomic_DNA"/>
</dbReference>
<feature type="transmembrane region" description="Helical" evidence="1">
    <location>
        <begin position="25"/>
        <end position="45"/>
    </location>
</feature>
<dbReference type="GO" id="GO:0016020">
    <property type="term" value="C:membrane"/>
    <property type="evidence" value="ECO:0007669"/>
    <property type="project" value="InterPro"/>
</dbReference>
<keyword evidence="1" id="KW-0812">Transmembrane</keyword>
<keyword evidence="1" id="KW-1133">Transmembrane helix</keyword>
<evidence type="ECO:0000313" key="4">
    <source>
        <dbReference type="EMBL" id="VAW16149.1"/>
    </source>
</evidence>
<dbReference type="InterPro" id="IPR050697">
    <property type="entry name" value="Adenylyl/Guanylyl_Cyclase_3/4"/>
</dbReference>
<dbReference type="CDD" id="cd07302">
    <property type="entry name" value="CHD"/>
    <property type="match status" value="1"/>
</dbReference>
<dbReference type="PANTHER" id="PTHR43081:SF1">
    <property type="entry name" value="ADENYLATE CYCLASE, TERMINAL-DIFFERENTIATION SPECIFIC"/>
    <property type="match status" value="1"/>
</dbReference>
<feature type="transmembrane region" description="Helical" evidence="1">
    <location>
        <begin position="65"/>
        <end position="88"/>
    </location>
</feature>
<dbReference type="InterPro" id="IPR029787">
    <property type="entry name" value="Nucleotide_cyclase"/>
</dbReference>
<dbReference type="SUPFAM" id="SSF55073">
    <property type="entry name" value="Nucleotide cyclase"/>
    <property type="match status" value="1"/>
</dbReference>
<protein>
    <submittedName>
        <fullName evidence="4">Adenylate cyclase</fullName>
        <ecNumber evidence="4">4.6.1.1</ecNumber>
    </submittedName>
</protein>
<dbReference type="PROSITE" id="PS50125">
    <property type="entry name" value="GUANYLATE_CYCLASE_2"/>
    <property type="match status" value="1"/>
</dbReference>
<feature type="transmembrane region" description="Helical" evidence="1">
    <location>
        <begin position="100"/>
        <end position="119"/>
    </location>
</feature>
<dbReference type="Pfam" id="PF00211">
    <property type="entry name" value="Guanylate_cyc"/>
    <property type="match status" value="1"/>
</dbReference>
<dbReference type="SUPFAM" id="SSF81343">
    <property type="entry name" value="Fumarate reductase respiratory complex transmembrane subunits"/>
    <property type="match status" value="1"/>
</dbReference>
<dbReference type="GO" id="GO:0051536">
    <property type="term" value="F:iron-sulfur cluster binding"/>
    <property type="evidence" value="ECO:0007669"/>
    <property type="project" value="InterPro"/>
</dbReference>
<dbReference type="Gene3D" id="3.10.20.30">
    <property type="match status" value="1"/>
</dbReference>
<feature type="transmembrane region" description="Helical" evidence="1">
    <location>
        <begin position="228"/>
        <end position="247"/>
    </location>
</feature>
<evidence type="ECO:0000259" key="3">
    <source>
        <dbReference type="PROSITE" id="PS51085"/>
    </source>
</evidence>
<dbReference type="SMART" id="SM00044">
    <property type="entry name" value="CYCc"/>
    <property type="match status" value="1"/>
</dbReference>
<reference evidence="4" key="1">
    <citation type="submission" date="2018-06" db="EMBL/GenBank/DDBJ databases">
        <authorList>
            <person name="Zhirakovskaya E."/>
        </authorList>
    </citation>
    <scope>NUCLEOTIDE SEQUENCE</scope>
</reference>
<dbReference type="SUPFAM" id="SSF54292">
    <property type="entry name" value="2Fe-2S ferredoxin-like"/>
    <property type="match status" value="1"/>
</dbReference>
<feature type="domain" description="Guanylate cyclase" evidence="2">
    <location>
        <begin position="370"/>
        <end position="509"/>
    </location>
</feature>
<evidence type="ECO:0000259" key="2">
    <source>
        <dbReference type="PROSITE" id="PS50125"/>
    </source>
</evidence>
<keyword evidence="1" id="KW-0472">Membrane</keyword>
<dbReference type="AlphaFoldDB" id="A0A3B0TV99"/>
<dbReference type="PROSITE" id="PS51085">
    <property type="entry name" value="2FE2S_FER_2"/>
    <property type="match status" value="1"/>
</dbReference>
<dbReference type="InterPro" id="IPR034804">
    <property type="entry name" value="SQR/QFR_C/D"/>
</dbReference>
<gene>
    <name evidence="4" type="ORF">MNBD_ALPHA09-1647</name>
</gene>
<dbReference type="InterPro" id="IPR036010">
    <property type="entry name" value="2Fe-2S_ferredoxin-like_sf"/>
</dbReference>
<dbReference type="GO" id="GO:0035556">
    <property type="term" value="P:intracellular signal transduction"/>
    <property type="evidence" value="ECO:0007669"/>
    <property type="project" value="InterPro"/>
</dbReference>
<feature type="transmembrane region" description="Helical" evidence="1">
    <location>
        <begin position="172"/>
        <end position="196"/>
    </location>
</feature>
<accession>A0A3B0TV99</accession>
<evidence type="ECO:0000256" key="1">
    <source>
        <dbReference type="SAM" id="Phobius"/>
    </source>
</evidence>
<dbReference type="Gene3D" id="3.30.70.1230">
    <property type="entry name" value="Nucleotide cyclase"/>
    <property type="match status" value="1"/>
</dbReference>
<feature type="domain" description="2Fe-2S ferredoxin-type" evidence="3">
    <location>
        <begin position="252"/>
        <end position="347"/>
    </location>
</feature>
<dbReference type="PANTHER" id="PTHR43081">
    <property type="entry name" value="ADENYLATE CYCLASE, TERMINAL-DIFFERENTIATION SPECIFIC-RELATED"/>
    <property type="match status" value="1"/>
</dbReference>
<dbReference type="Pfam" id="PF00111">
    <property type="entry name" value="Fer2"/>
    <property type="match status" value="1"/>
</dbReference>
<organism evidence="4">
    <name type="scientific">hydrothermal vent metagenome</name>
    <dbReference type="NCBI Taxonomy" id="652676"/>
    <lineage>
        <taxon>unclassified sequences</taxon>
        <taxon>metagenomes</taxon>
        <taxon>ecological metagenomes</taxon>
    </lineage>
</organism>